<reference evidence="1 2" key="1">
    <citation type="submission" date="2020-08" db="EMBL/GenBank/DDBJ databases">
        <title>Exploring microbial biodiversity for novel pathways involved in the catabolism of aromatic compounds derived from lignin.</title>
        <authorList>
            <person name="Elkins J."/>
        </authorList>
    </citation>
    <scope>NUCLEOTIDE SEQUENCE [LARGE SCALE GENOMIC DNA]</scope>
    <source>
        <strain evidence="1 2">B1D3A</strain>
    </source>
</reference>
<evidence type="ECO:0000313" key="1">
    <source>
        <dbReference type="EMBL" id="MBB5986941.1"/>
    </source>
</evidence>
<gene>
    <name evidence="1" type="ORF">HNP60_002915</name>
</gene>
<dbReference type="EMBL" id="JACHKA010000001">
    <property type="protein sequence ID" value="MBB5986941.1"/>
    <property type="molecule type" value="Genomic_DNA"/>
</dbReference>
<evidence type="ECO:0000313" key="2">
    <source>
        <dbReference type="Proteomes" id="UP001138540"/>
    </source>
</evidence>
<sequence length="73" mass="8126">MLSLRTRGKSGIYYIRGSVSLNRQTIDVKEFSTGTSDKDAASHVMAQYQMQLHNELLFGPTAKVADVTFSPEM</sequence>
<organism evidence="1 2">
    <name type="scientific">Sphingobium lignivorans</name>
    <dbReference type="NCBI Taxonomy" id="2735886"/>
    <lineage>
        <taxon>Bacteria</taxon>
        <taxon>Pseudomonadati</taxon>
        <taxon>Pseudomonadota</taxon>
        <taxon>Alphaproteobacteria</taxon>
        <taxon>Sphingomonadales</taxon>
        <taxon>Sphingomonadaceae</taxon>
        <taxon>Sphingobium</taxon>
    </lineage>
</organism>
<protein>
    <submittedName>
        <fullName evidence="1">Uncharacterized protein</fullName>
    </submittedName>
</protein>
<name>A0ABR6NI46_9SPHN</name>
<proteinExistence type="predicted"/>
<accession>A0ABR6NI46</accession>
<comment type="caution">
    <text evidence="1">The sequence shown here is derived from an EMBL/GenBank/DDBJ whole genome shotgun (WGS) entry which is preliminary data.</text>
</comment>
<keyword evidence="2" id="KW-1185">Reference proteome</keyword>
<dbReference type="Proteomes" id="UP001138540">
    <property type="component" value="Unassembled WGS sequence"/>
</dbReference>